<organism evidence="2 3">
    <name type="scientific">Brotaphodocola catenula</name>
    <dbReference type="NCBI Taxonomy" id="2885361"/>
    <lineage>
        <taxon>Bacteria</taxon>
        <taxon>Bacillati</taxon>
        <taxon>Bacillota</taxon>
        <taxon>Clostridia</taxon>
        <taxon>Lachnospirales</taxon>
        <taxon>Lachnospiraceae</taxon>
        <taxon>Brotaphodocola</taxon>
    </lineage>
</organism>
<dbReference type="Pfam" id="PF04230">
    <property type="entry name" value="PS_pyruv_trans"/>
    <property type="match status" value="1"/>
</dbReference>
<name>A0AAE3AP88_9FIRM</name>
<accession>A0AAE3AP88</accession>
<reference evidence="2" key="1">
    <citation type="submission" date="2021-10" db="EMBL/GenBank/DDBJ databases">
        <title>Anaerobic single-cell dispensing facilitates the cultivation of human gut bacteria.</title>
        <authorList>
            <person name="Afrizal A."/>
        </authorList>
    </citation>
    <scope>NUCLEOTIDE SEQUENCE</scope>
    <source>
        <strain evidence="2">CLA-AA-H274</strain>
    </source>
</reference>
<dbReference type="GO" id="GO:0016740">
    <property type="term" value="F:transferase activity"/>
    <property type="evidence" value="ECO:0007669"/>
    <property type="project" value="UniProtKB-KW"/>
</dbReference>
<keyword evidence="2" id="KW-0808">Transferase</keyword>
<sequence length="368" mass="43170">MRIGIITFHRAINYGAVLQTYALQKFLNVSNYDAEVIDYRCEHMENFYKTFTIKDKSVKQIIRGMLNFKNTYKKKREFYRFLNQNVRISTEVYDKFNIDKANLRYDKFITGSDQVFNFACTDFDKTYFLQFVKNCDNKLSYAASFGMKEIPDSYVNDYKSLLSTFSELSIRENAGQQIVKKLTGKDSELSVDPVFLLTAEEWEKLAKKPKLKNYILIYKLNTSNLIFDFARKLSKLTGRKIVALNFDVVDQMKTPDIKGVYSASVEEFLGYIKYADYVVTNSFHGTAFSVIFHKDFYVEALQKDFKPNDRVESLLCLTGLDECKVKTLEDCRLNVSRDFNFADDQIRKQYIKTKQYFERVLNEDGRSF</sequence>
<gene>
    <name evidence="2" type="ORF">LKD32_10150</name>
</gene>
<proteinExistence type="predicted"/>
<evidence type="ECO:0000259" key="1">
    <source>
        <dbReference type="Pfam" id="PF04230"/>
    </source>
</evidence>
<dbReference type="AlphaFoldDB" id="A0AAE3AP88"/>
<comment type="caution">
    <text evidence="2">The sequence shown here is derived from an EMBL/GenBank/DDBJ whole genome shotgun (WGS) entry which is preliminary data.</text>
</comment>
<evidence type="ECO:0000313" key="3">
    <source>
        <dbReference type="Proteomes" id="UP001198962"/>
    </source>
</evidence>
<evidence type="ECO:0000313" key="2">
    <source>
        <dbReference type="EMBL" id="MCC2165231.1"/>
    </source>
</evidence>
<keyword evidence="3" id="KW-1185">Reference proteome</keyword>
<dbReference type="RefSeq" id="WP_308451593.1">
    <property type="nucleotide sequence ID" value="NZ_JAJEPU010000029.1"/>
</dbReference>
<dbReference type="EMBL" id="JAJEPU010000029">
    <property type="protein sequence ID" value="MCC2165231.1"/>
    <property type="molecule type" value="Genomic_DNA"/>
</dbReference>
<protein>
    <submittedName>
        <fullName evidence="2">Polysaccharide pyruvyl transferase family protein</fullName>
    </submittedName>
</protein>
<feature type="domain" description="Polysaccharide pyruvyl transferase" evidence="1">
    <location>
        <begin position="13"/>
        <end position="297"/>
    </location>
</feature>
<dbReference type="Proteomes" id="UP001198962">
    <property type="component" value="Unassembled WGS sequence"/>
</dbReference>
<dbReference type="InterPro" id="IPR007345">
    <property type="entry name" value="Polysacch_pyruvyl_Trfase"/>
</dbReference>